<dbReference type="EMBL" id="GGEC01010003">
    <property type="protein sequence ID" value="MBW90486.1"/>
    <property type="molecule type" value="Transcribed_RNA"/>
</dbReference>
<dbReference type="AlphaFoldDB" id="A0A2P2JAG9"/>
<name>A0A2P2JAG9_RHIMU</name>
<sequence length="88" mass="9789">MRCGRSFQDVFSISCIGFSMLDLLVSTMQPFMTISSSMKCAFSRWNIISSSHTLPKCRSMVSTKRCMNSNIASSFSSLSTPTKKNKEA</sequence>
<protein>
    <submittedName>
        <fullName evidence="1">Uncharacterized protein</fullName>
    </submittedName>
</protein>
<proteinExistence type="predicted"/>
<reference evidence="1" key="1">
    <citation type="submission" date="2018-02" db="EMBL/GenBank/DDBJ databases">
        <title>Rhizophora mucronata_Transcriptome.</title>
        <authorList>
            <person name="Meera S.P."/>
            <person name="Sreeshan A."/>
            <person name="Augustine A."/>
        </authorList>
    </citation>
    <scope>NUCLEOTIDE SEQUENCE</scope>
    <source>
        <tissue evidence="1">Leaf</tissue>
    </source>
</reference>
<evidence type="ECO:0000313" key="1">
    <source>
        <dbReference type="EMBL" id="MBW90486.1"/>
    </source>
</evidence>
<organism evidence="1">
    <name type="scientific">Rhizophora mucronata</name>
    <name type="common">Asiatic mangrove</name>
    <dbReference type="NCBI Taxonomy" id="61149"/>
    <lineage>
        <taxon>Eukaryota</taxon>
        <taxon>Viridiplantae</taxon>
        <taxon>Streptophyta</taxon>
        <taxon>Embryophyta</taxon>
        <taxon>Tracheophyta</taxon>
        <taxon>Spermatophyta</taxon>
        <taxon>Magnoliopsida</taxon>
        <taxon>eudicotyledons</taxon>
        <taxon>Gunneridae</taxon>
        <taxon>Pentapetalae</taxon>
        <taxon>rosids</taxon>
        <taxon>fabids</taxon>
        <taxon>Malpighiales</taxon>
        <taxon>Rhizophoraceae</taxon>
        <taxon>Rhizophora</taxon>
    </lineage>
</organism>
<accession>A0A2P2JAG9</accession>